<reference evidence="6" key="1">
    <citation type="journal article" date="2020" name="Nature">
        <title>Giant virus diversity and host interactions through global metagenomics.</title>
        <authorList>
            <person name="Schulz F."/>
            <person name="Roux S."/>
            <person name="Paez-Espino D."/>
            <person name="Jungbluth S."/>
            <person name="Walsh D.A."/>
            <person name="Denef V.J."/>
            <person name="McMahon K.D."/>
            <person name="Konstantinidis K.T."/>
            <person name="Eloe-Fadrosh E.A."/>
            <person name="Kyrpides N.C."/>
            <person name="Woyke T."/>
        </authorList>
    </citation>
    <scope>NUCLEOTIDE SEQUENCE</scope>
    <source>
        <strain evidence="6">GVMAG-M-3300023174-207</strain>
    </source>
</reference>
<protein>
    <recommendedName>
        <fullName evidence="5">TFIIS-type domain-containing protein</fullName>
    </recommendedName>
</protein>
<keyword evidence="3" id="KW-0862">Zinc</keyword>
<organism evidence="6">
    <name type="scientific">viral metagenome</name>
    <dbReference type="NCBI Taxonomy" id="1070528"/>
    <lineage>
        <taxon>unclassified sequences</taxon>
        <taxon>metagenomes</taxon>
        <taxon>organismal metagenomes</taxon>
    </lineage>
</organism>
<keyword evidence="1" id="KW-0479">Metal-binding</keyword>
<dbReference type="InterPro" id="IPR001222">
    <property type="entry name" value="Znf_TFIIS"/>
</dbReference>
<dbReference type="GO" id="GO:0008270">
    <property type="term" value="F:zinc ion binding"/>
    <property type="evidence" value="ECO:0007669"/>
    <property type="project" value="UniProtKB-KW"/>
</dbReference>
<dbReference type="GO" id="GO:0003676">
    <property type="term" value="F:nucleic acid binding"/>
    <property type="evidence" value="ECO:0007669"/>
    <property type="project" value="InterPro"/>
</dbReference>
<evidence type="ECO:0000313" key="6">
    <source>
        <dbReference type="EMBL" id="QHT16872.1"/>
    </source>
</evidence>
<dbReference type="SUPFAM" id="SSF57783">
    <property type="entry name" value="Zinc beta-ribbon"/>
    <property type="match status" value="1"/>
</dbReference>
<dbReference type="PROSITE" id="PS00466">
    <property type="entry name" value="ZF_TFIIS_1"/>
    <property type="match status" value="1"/>
</dbReference>
<sequence length="259" mass="31381">MIFKNLFLVFLTLKDLKMYSSDDDDDEIFDYNEDETEVEEDEEVEDHEEAEEYQEEEEPEEEVEDHEEAEEYQEEEEPEEDEDNSLIDEIFDEKNTTQSLRKREFKIDKKKIVNQVNKFKFKSFENSRENIKNELYNFSSSDKNVNIFMNNIKCSDFQSWNILRNMFYNELSLKEILGEIKEYKYSYESILWDKYREGVKKEVISLQTEIEVIDSFISCPKCKQKKIQFYNVQLRRADEPPTTFNNCMNKDCLYSWRTG</sequence>
<evidence type="ECO:0000256" key="3">
    <source>
        <dbReference type="ARBA" id="ARBA00022833"/>
    </source>
</evidence>
<dbReference type="EMBL" id="MN739627">
    <property type="protein sequence ID" value="QHT16872.1"/>
    <property type="molecule type" value="Genomic_DNA"/>
</dbReference>
<accession>A0A6C0DKJ7</accession>
<proteinExistence type="predicted"/>
<keyword evidence="2" id="KW-0863">Zinc-finger</keyword>
<dbReference type="GO" id="GO:0006351">
    <property type="term" value="P:DNA-templated transcription"/>
    <property type="evidence" value="ECO:0007669"/>
    <property type="project" value="InterPro"/>
</dbReference>
<dbReference type="PROSITE" id="PS51133">
    <property type="entry name" value="ZF_TFIIS_2"/>
    <property type="match status" value="1"/>
</dbReference>
<dbReference type="AlphaFoldDB" id="A0A6C0DKJ7"/>
<dbReference type="CDD" id="cd00656">
    <property type="entry name" value="Zn-ribbon"/>
    <property type="match status" value="1"/>
</dbReference>
<evidence type="ECO:0000256" key="4">
    <source>
        <dbReference type="SAM" id="MobiDB-lite"/>
    </source>
</evidence>
<dbReference type="Pfam" id="PF01096">
    <property type="entry name" value="Zn_ribbon_TFIIS"/>
    <property type="match status" value="1"/>
</dbReference>
<evidence type="ECO:0000256" key="2">
    <source>
        <dbReference type="ARBA" id="ARBA00022771"/>
    </source>
</evidence>
<dbReference type="Gene3D" id="2.20.25.10">
    <property type="match status" value="1"/>
</dbReference>
<evidence type="ECO:0000256" key="1">
    <source>
        <dbReference type="ARBA" id="ARBA00022723"/>
    </source>
</evidence>
<name>A0A6C0DKJ7_9ZZZZ</name>
<feature type="domain" description="TFIIS-type" evidence="5">
    <location>
        <begin position="215"/>
        <end position="257"/>
    </location>
</feature>
<evidence type="ECO:0000259" key="5">
    <source>
        <dbReference type="PROSITE" id="PS51133"/>
    </source>
</evidence>
<feature type="region of interest" description="Disordered" evidence="4">
    <location>
        <begin position="21"/>
        <end position="85"/>
    </location>
</feature>
<dbReference type="SMART" id="SM00440">
    <property type="entry name" value="ZnF_C2C2"/>
    <property type="match status" value="1"/>
</dbReference>